<comment type="caution">
    <text evidence="2">The sequence shown here is derived from an EMBL/GenBank/DDBJ whole genome shotgun (WGS) entry which is preliminary data.</text>
</comment>
<dbReference type="InterPro" id="IPR026555">
    <property type="entry name" value="NSL3/Tex30"/>
</dbReference>
<name>A0ABU2N4K2_9PSEU</name>
<dbReference type="PANTHER" id="PTHR13136:SF11">
    <property type="entry name" value="TESTIS-EXPRESSED PROTEIN 30"/>
    <property type="match status" value="1"/>
</dbReference>
<reference evidence="3" key="1">
    <citation type="submission" date="2023-07" db="EMBL/GenBank/DDBJ databases">
        <title>30 novel species of actinomycetes from the DSMZ collection.</title>
        <authorList>
            <person name="Nouioui I."/>
        </authorList>
    </citation>
    <scope>NUCLEOTIDE SEQUENCE [LARGE SCALE GENOMIC DNA]</scope>
    <source>
        <strain evidence="3">DSM 45834</strain>
    </source>
</reference>
<evidence type="ECO:0000259" key="1">
    <source>
        <dbReference type="Pfam" id="PF20408"/>
    </source>
</evidence>
<dbReference type="InterPro" id="IPR046879">
    <property type="entry name" value="KANL3/Tex30_Abhydrolase"/>
</dbReference>
<keyword evidence="2" id="KW-0378">Hydrolase</keyword>
<dbReference type="Pfam" id="PF20408">
    <property type="entry name" value="Abhydrolase_11"/>
    <property type="match status" value="1"/>
</dbReference>
<organism evidence="2 3">
    <name type="scientific">Pseudonocardia charpentierae</name>
    <dbReference type="NCBI Taxonomy" id="3075545"/>
    <lineage>
        <taxon>Bacteria</taxon>
        <taxon>Bacillati</taxon>
        <taxon>Actinomycetota</taxon>
        <taxon>Actinomycetes</taxon>
        <taxon>Pseudonocardiales</taxon>
        <taxon>Pseudonocardiaceae</taxon>
        <taxon>Pseudonocardia</taxon>
    </lineage>
</organism>
<gene>
    <name evidence="2" type="ORF">RM445_04830</name>
</gene>
<sequence length="213" mass="21459">MTGSRRPGGTAADPVVRHVDTPHGPALLTVHPVAEARGVLLLGHGAGGGFGAPDLRRATIAALAAGLHVAHVEQPYRVAGRRAPAPAAQLDAAWLAVAAAVRTALPGLPLLVGGRSSGARVACRTASAVGAVAVLCLAFPVHPPGRPEKDRLAELAEPTVPVLVVQGERDAFGRPPPAPGREVVLLAGDHSLKADLPGIAAAVTAWLPTVLPS</sequence>
<dbReference type="EMBL" id="JAVREJ010000002">
    <property type="protein sequence ID" value="MDT0348845.1"/>
    <property type="molecule type" value="Genomic_DNA"/>
</dbReference>
<dbReference type="InterPro" id="IPR029058">
    <property type="entry name" value="AB_hydrolase_fold"/>
</dbReference>
<dbReference type="RefSeq" id="WP_311554779.1">
    <property type="nucleotide sequence ID" value="NZ_JAVREJ010000002.1"/>
</dbReference>
<keyword evidence="3" id="KW-1185">Reference proteome</keyword>
<accession>A0ABU2N4K2</accession>
<dbReference type="SUPFAM" id="SSF53474">
    <property type="entry name" value="alpha/beta-Hydrolases"/>
    <property type="match status" value="1"/>
</dbReference>
<feature type="domain" description="KANL3/Tex30 alpha/beta hydrolase-like" evidence="1">
    <location>
        <begin position="38"/>
        <end position="175"/>
    </location>
</feature>
<dbReference type="GO" id="GO:0016787">
    <property type="term" value="F:hydrolase activity"/>
    <property type="evidence" value="ECO:0007669"/>
    <property type="project" value="UniProtKB-KW"/>
</dbReference>
<protein>
    <submittedName>
        <fullName evidence="2">Alpha/beta family hydrolase</fullName>
    </submittedName>
</protein>
<evidence type="ECO:0000313" key="3">
    <source>
        <dbReference type="Proteomes" id="UP001183202"/>
    </source>
</evidence>
<proteinExistence type="predicted"/>
<dbReference type="Gene3D" id="3.40.50.1820">
    <property type="entry name" value="alpha/beta hydrolase"/>
    <property type="match status" value="1"/>
</dbReference>
<dbReference type="PANTHER" id="PTHR13136">
    <property type="entry name" value="TESTIS DEVELOPMENT PROTEIN PRTD"/>
    <property type="match status" value="1"/>
</dbReference>
<dbReference type="Proteomes" id="UP001183202">
    <property type="component" value="Unassembled WGS sequence"/>
</dbReference>
<evidence type="ECO:0000313" key="2">
    <source>
        <dbReference type="EMBL" id="MDT0348845.1"/>
    </source>
</evidence>